<dbReference type="PANTHER" id="PTHR47655">
    <property type="entry name" value="QUINIC ACID UTILIZATION ACTIVATOR"/>
    <property type="match status" value="1"/>
</dbReference>
<dbReference type="SUPFAM" id="SSF57701">
    <property type="entry name" value="Zn2/Cys6 DNA-binding domain"/>
    <property type="match status" value="1"/>
</dbReference>
<evidence type="ECO:0000256" key="1">
    <source>
        <dbReference type="ARBA" id="ARBA00022723"/>
    </source>
</evidence>
<evidence type="ECO:0000256" key="3">
    <source>
        <dbReference type="SAM" id="MobiDB-lite"/>
    </source>
</evidence>
<dbReference type="InterPro" id="IPR001138">
    <property type="entry name" value="Zn2Cys6_DnaBD"/>
</dbReference>
<dbReference type="GO" id="GO:0045944">
    <property type="term" value="P:positive regulation of transcription by RNA polymerase II"/>
    <property type="evidence" value="ECO:0007669"/>
    <property type="project" value="TreeGrafter"/>
</dbReference>
<dbReference type="SMART" id="SM00906">
    <property type="entry name" value="Fungal_trans"/>
    <property type="match status" value="1"/>
</dbReference>
<dbReference type="PANTHER" id="PTHR47655:SF2">
    <property type="entry name" value="QUINIC ACID UTILIZATION ACTIVATOR"/>
    <property type="match status" value="1"/>
</dbReference>
<feature type="domain" description="Zn(2)-C6 fungal-type" evidence="4">
    <location>
        <begin position="19"/>
        <end position="49"/>
    </location>
</feature>
<feature type="compositionally biased region" description="Polar residues" evidence="3">
    <location>
        <begin position="583"/>
        <end position="597"/>
    </location>
</feature>
<gene>
    <name evidence="5" type="ORF">B0J13DRAFT_644059</name>
</gene>
<dbReference type="AlphaFoldDB" id="A0A9P9FGB2"/>
<evidence type="ECO:0000256" key="2">
    <source>
        <dbReference type="ARBA" id="ARBA00023242"/>
    </source>
</evidence>
<protein>
    <recommendedName>
        <fullName evidence="4">Zn(2)-C6 fungal-type domain-containing protein</fullName>
    </recommendedName>
</protein>
<dbReference type="InterPro" id="IPR036864">
    <property type="entry name" value="Zn2-C6_fun-type_DNA-bd_sf"/>
</dbReference>
<dbReference type="CDD" id="cd00067">
    <property type="entry name" value="GAL4"/>
    <property type="match status" value="1"/>
</dbReference>
<dbReference type="GO" id="GO:0008270">
    <property type="term" value="F:zinc ion binding"/>
    <property type="evidence" value="ECO:0007669"/>
    <property type="project" value="InterPro"/>
</dbReference>
<dbReference type="OrthoDB" id="2534600at2759"/>
<dbReference type="PROSITE" id="PS50048">
    <property type="entry name" value="ZN2_CY6_FUNGAL_2"/>
    <property type="match status" value="1"/>
</dbReference>
<dbReference type="Gene3D" id="4.10.240.10">
    <property type="entry name" value="Zn(2)-C6 fungal-type DNA-binding domain"/>
    <property type="match status" value="1"/>
</dbReference>
<keyword evidence="6" id="KW-1185">Reference proteome</keyword>
<comment type="caution">
    <text evidence="5">The sequence shown here is derived from an EMBL/GenBank/DDBJ whole genome shotgun (WGS) entry which is preliminary data.</text>
</comment>
<dbReference type="InterPro" id="IPR052783">
    <property type="entry name" value="Metabolic/Drug-Res_Regulator"/>
</dbReference>
<dbReference type="Pfam" id="PF04082">
    <property type="entry name" value="Fungal_trans"/>
    <property type="match status" value="1"/>
</dbReference>
<dbReference type="GO" id="GO:0003677">
    <property type="term" value="F:DNA binding"/>
    <property type="evidence" value="ECO:0007669"/>
    <property type="project" value="InterPro"/>
</dbReference>
<keyword evidence="1" id="KW-0479">Metal-binding</keyword>
<keyword evidence="2" id="KW-0539">Nucleus</keyword>
<evidence type="ECO:0000259" key="4">
    <source>
        <dbReference type="PROSITE" id="PS50048"/>
    </source>
</evidence>
<reference evidence="5" key="1">
    <citation type="journal article" date="2021" name="Nat. Commun.">
        <title>Genetic determinants of endophytism in the Arabidopsis root mycobiome.</title>
        <authorList>
            <person name="Mesny F."/>
            <person name="Miyauchi S."/>
            <person name="Thiergart T."/>
            <person name="Pickel B."/>
            <person name="Atanasova L."/>
            <person name="Karlsson M."/>
            <person name="Huettel B."/>
            <person name="Barry K.W."/>
            <person name="Haridas S."/>
            <person name="Chen C."/>
            <person name="Bauer D."/>
            <person name="Andreopoulos W."/>
            <person name="Pangilinan J."/>
            <person name="LaButti K."/>
            <person name="Riley R."/>
            <person name="Lipzen A."/>
            <person name="Clum A."/>
            <person name="Drula E."/>
            <person name="Henrissat B."/>
            <person name="Kohler A."/>
            <person name="Grigoriev I.V."/>
            <person name="Martin F.M."/>
            <person name="Hacquard S."/>
        </authorList>
    </citation>
    <scope>NUCLEOTIDE SEQUENCE</scope>
    <source>
        <strain evidence="5">MPI-CAGE-AT-0021</strain>
    </source>
</reference>
<dbReference type="SMART" id="SM00066">
    <property type="entry name" value="GAL4"/>
    <property type="match status" value="1"/>
</dbReference>
<dbReference type="Proteomes" id="UP000717696">
    <property type="component" value="Unassembled WGS sequence"/>
</dbReference>
<proteinExistence type="predicted"/>
<evidence type="ECO:0000313" key="5">
    <source>
        <dbReference type="EMBL" id="KAH7160428.1"/>
    </source>
</evidence>
<dbReference type="InterPro" id="IPR007219">
    <property type="entry name" value="XnlR_reg_dom"/>
</dbReference>
<sequence>MDKIASRPRATRRKRVSRACELCRARKIRCDGRRPSCSACSMAQSPCRYGSGMKKRGLPTGYVRSLELLWALVFTVVPNSMSIVNELIPEIQFALDSHAKLVMVSRLVGDPDVLRQAWENSGIQTELDHLLPTASDNINMVTTPARIGEQLESTVDLPHFTVRSFEAIQSGSTDGGRPISDPITWLEDTNKAETPSPQRISMVNEPSPEDVGSTVFPQHARRLLDLYFAHTHCWLPMVQRHKMYEIMYSSSPAAIAEAGSLATFWAILAYASLQESREPFGPASAPDNHGVFLAPEQIYAKARQQIPNEEAQEPDYVQALLILSLFRMYRGEFAKAWHLIGQAVRLSLDLGTLPADSSGSSSAAGGGNDDKQTRQLLSCFVLDTVVSCHLGKPPHLRTVDIRSLPPPVETGPDEWEPRTVCLAESEYRRRSTYSGDHQPQRAMSIFNCYVGVIRILNDAMSDPISEEAFATHSSALSRWHHQLPPHCVFSLAPGQSHAQGLSLQLINLHLAFKSTEMLLKAQQASTPRLRPSPSTPGTEVSSIAIMRLISAFATNFRVSTMPAVFGSYKAISDRKVTQHGFVDSNSQRTRANPSRSCQPPALSSGLASSYLPTPVDNAGCALTGVSGIISNFGLPSSCEARGESPVKEKTRLSIPNAMNEDEKEVWEEIFDAVDVGEGGVSNFSYHGALDYLNGMKW</sequence>
<dbReference type="CDD" id="cd12148">
    <property type="entry name" value="fungal_TF_MHR"/>
    <property type="match status" value="1"/>
</dbReference>
<organism evidence="5 6">
    <name type="scientific">Dactylonectria estremocensis</name>
    <dbReference type="NCBI Taxonomy" id="1079267"/>
    <lineage>
        <taxon>Eukaryota</taxon>
        <taxon>Fungi</taxon>
        <taxon>Dikarya</taxon>
        <taxon>Ascomycota</taxon>
        <taxon>Pezizomycotina</taxon>
        <taxon>Sordariomycetes</taxon>
        <taxon>Hypocreomycetidae</taxon>
        <taxon>Hypocreales</taxon>
        <taxon>Nectriaceae</taxon>
        <taxon>Dactylonectria</taxon>
    </lineage>
</organism>
<accession>A0A9P9FGB2</accession>
<feature type="region of interest" description="Disordered" evidence="3">
    <location>
        <begin position="192"/>
        <end position="212"/>
    </location>
</feature>
<evidence type="ECO:0000313" key="6">
    <source>
        <dbReference type="Proteomes" id="UP000717696"/>
    </source>
</evidence>
<dbReference type="GO" id="GO:0006351">
    <property type="term" value="P:DNA-templated transcription"/>
    <property type="evidence" value="ECO:0007669"/>
    <property type="project" value="InterPro"/>
</dbReference>
<name>A0A9P9FGB2_9HYPO</name>
<dbReference type="EMBL" id="JAGMUU010000002">
    <property type="protein sequence ID" value="KAH7160428.1"/>
    <property type="molecule type" value="Genomic_DNA"/>
</dbReference>
<dbReference type="Pfam" id="PF00172">
    <property type="entry name" value="Zn_clus"/>
    <property type="match status" value="1"/>
</dbReference>
<dbReference type="PROSITE" id="PS00463">
    <property type="entry name" value="ZN2_CY6_FUNGAL_1"/>
    <property type="match status" value="1"/>
</dbReference>
<dbReference type="GO" id="GO:0000981">
    <property type="term" value="F:DNA-binding transcription factor activity, RNA polymerase II-specific"/>
    <property type="evidence" value="ECO:0007669"/>
    <property type="project" value="InterPro"/>
</dbReference>
<feature type="compositionally biased region" description="Polar residues" evidence="3">
    <location>
        <begin position="192"/>
        <end position="201"/>
    </location>
</feature>
<feature type="region of interest" description="Disordered" evidence="3">
    <location>
        <begin position="581"/>
        <end position="600"/>
    </location>
</feature>